<dbReference type="Proteomes" id="UP000004090">
    <property type="component" value="Unassembled WGS sequence"/>
</dbReference>
<keyword evidence="1" id="KW-0472">Membrane</keyword>
<reference evidence="2 3" key="1">
    <citation type="submission" date="2007-09" db="EMBL/GenBank/DDBJ databases">
        <title>Draft genome sequence of Eubacterium dolichum (DSM 3991).</title>
        <authorList>
            <person name="Sudarsanam P."/>
            <person name="Ley R."/>
            <person name="Guruge J."/>
            <person name="Turnbaugh P.J."/>
            <person name="Mahowald M."/>
            <person name="Liep D."/>
            <person name="Gordon J."/>
        </authorList>
    </citation>
    <scope>NUCLEOTIDE SEQUENCE [LARGE SCALE GENOMIC DNA]</scope>
    <source>
        <strain evidence="2 3">DSM 3991</strain>
    </source>
</reference>
<comment type="caution">
    <text evidence="2">The sequence shown here is derived from an EMBL/GenBank/DDBJ whole genome shotgun (WGS) entry which is preliminary data.</text>
</comment>
<dbReference type="HOGENOM" id="CLU_3098906_0_0_9"/>
<keyword evidence="1" id="KW-0812">Transmembrane</keyword>
<keyword evidence="1" id="KW-1133">Transmembrane helix</keyword>
<protein>
    <submittedName>
        <fullName evidence="2">Uncharacterized protein</fullName>
    </submittedName>
</protein>
<sequence>MRDTIMEKDMKKEHEAEINAISNVIFSFHTVLLLAFTLGTLLVLLYYFGLL</sequence>
<evidence type="ECO:0000313" key="2">
    <source>
        <dbReference type="EMBL" id="EDP10138.1"/>
    </source>
</evidence>
<organism evidence="2 3">
    <name type="scientific">Amedibacillus dolichus DSM 3991</name>
    <dbReference type="NCBI Taxonomy" id="428127"/>
    <lineage>
        <taxon>Bacteria</taxon>
        <taxon>Bacillati</taxon>
        <taxon>Bacillota</taxon>
        <taxon>Erysipelotrichia</taxon>
        <taxon>Erysipelotrichales</taxon>
        <taxon>Erysipelotrichaceae</taxon>
        <taxon>Amedibacillus</taxon>
    </lineage>
</organism>
<name>A8RF52_9FIRM</name>
<gene>
    <name evidence="2" type="ORF">EUBDOL_02152</name>
</gene>
<evidence type="ECO:0000256" key="1">
    <source>
        <dbReference type="SAM" id="Phobius"/>
    </source>
</evidence>
<reference evidence="2 3" key="2">
    <citation type="submission" date="2007-09" db="EMBL/GenBank/DDBJ databases">
        <authorList>
            <person name="Fulton L."/>
            <person name="Clifton S."/>
            <person name="Fulton B."/>
            <person name="Xu J."/>
            <person name="Minx P."/>
            <person name="Pepin K.H."/>
            <person name="Johnson M."/>
            <person name="Thiruvilangam P."/>
            <person name="Bhonagiri V."/>
            <person name="Nash W.E."/>
            <person name="Mardis E.R."/>
            <person name="Wilson R.K."/>
        </authorList>
    </citation>
    <scope>NUCLEOTIDE SEQUENCE [LARGE SCALE GENOMIC DNA]</scope>
    <source>
        <strain evidence="2 3">DSM 3991</strain>
    </source>
</reference>
<accession>A8RF52</accession>
<dbReference type="AlphaFoldDB" id="A8RF52"/>
<proteinExistence type="predicted"/>
<feature type="transmembrane region" description="Helical" evidence="1">
    <location>
        <begin position="21"/>
        <end position="48"/>
    </location>
</feature>
<dbReference type="EMBL" id="ABAW02000025">
    <property type="protein sequence ID" value="EDP10138.1"/>
    <property type="molecule type" value="Genomic_DNA"/>
</dbReference>
<evidence type="ECO:0000313" key="3">
    <source>
        <dbReference type="Proteomes" id="UP000004090"/>
    </source>
</evidence>